<name>A0A679J6A7_VARPD</name>
<dbReference type="EMBL" id="LR743507">
    <property type="protein sequence ID" value="CAA2107955.1"/>
    <property type="molecule type" value="Genomic_DNA"/>
</dbReference>
<accession>A0A679J6A7</accession>
<dbReference type="InterPro" id="IPR035093">
    <property type="entry name" value="RelE/ParE_toxin_dom_sf"/>
</dbReference>
<dbReference type="InterPro" id="IPR007712">
    <property type="entry name" value="RelE/ParE_toxin"/>
</dbReference>
<dbReference type="Pfam" id="PF05016">
    <property type="entry name" value="ParE_toxin"/>
    <property type="match status" value="1"/>
</dbReference>
<evidence type="ECO:0000313" key="2">
    <source>
        <dbReference type="EMBL" id="CAA2107955.1"/>
    </source>
</evidence>
<sequence length="107" mass="12500">MKVVFLRSAEADLKDLRRYIIKNFGNDTWTVSYEKIKQSVAMIEAHPQAGRVPEELENLNAAQYRQVISGRNRLIYEVRMDIAYIHVVCDTRRDLKSLLMRRMVGAD</sequence>
<gene>
    <name evidence="2" type="ORF">VVAX_04501</name>
</gene>
<dbReference type="Gene3D" id="3.30.2310.20">
    <property type="entry name" value="RelE-like"/>
    <property type="match status" value="1"/>
</dbReference>
<evidence type="ECO:0000256" key="1">
    <source>
        <dbReference type="ARBA" id="ARBA00022649"/>
    </source>
</evidence>
<organism evidence="2">
    <name type="scientific">Variovorax paradoxus</name>
    <dbReference type="NCBI Taxonomy" id="34073"/>
    <lineage>
        <taxon>Bacteria</taxon>
        <taxon>Pseudomonadati</taxon>
        <taxon>Pseudomonadota</taxon>
        <taxon>Betaproteobacteria</taxon>
        <taxon>Burkholderiales</taxon>
        <taxon>Comamonadaceae</taxon>
        <taxon>Variovorax</taxon>
    </lineage>
</organism>
<protein>
    <recommendedName>
        <fullName evidence="3">Plasmid stabilization protein</fullName>
    </recommendedName>
</protein>
<evidence type="ECO:0008006" key="3">
    <source>
        <dbReference type="Google" id="ProtNLM"/>
    </source>
</evidence>
<reference evidence="2" key="1">
    <citation type="submission" date="2019-12" db="EMBL/GenBank/DDBJ databases">
        <authorList>
            <person name="Cremers G."/>
        </authorList>
    </citation>
    <scope>NUCLEOTIDE SEQUENCE</scope>
    <source>
        <strain evidence="2">Vvax</strain>
    </source>
</reference>
<keyword evidence="1" id="KW-1277">Toxin-antitoxin system</keyword>
<dbReference type="AlphaFoldDB" id="A0A679J6A7"/>
<proteinExistence type="predicted"/>